<evidence type="ECO:0000313" key="9">
    <source>
        <dbReference type="Proteomes" id="UP000886817"/>
    </source>
</evidence>
<keyword evidence="3 6" id="KW-0812">Transmembrane</keyword>
<dbReference type="PANTHER" id="PTHR12677:SF49">
    <property type="entry name" value="TVP38_TMEM64 FAMILY MEMBRANE PROTEIN"/>
    <property type="match status" value="1"/>
</dbReference>
<feature type="transmembrane region" description="Helical" evidence="6">
    <location>
        <begin position="80"/>
        <end position="97"/>
    </location>
</feature>
<keyword evidence="5 6" id="KW-0472">Membrane</keyword>
<evidence type="ECO:0000256" key="6">
    <source>
        <dbReference type="RuleBase" id="RU366058"/>
    </source>
</evidence>
<sequence>MMRYISIFSLAVCIGVFLWGFQSGVFTSQEKMEETISRCGIWGPSLFILFQAVQVVFPVLPGGIGCLAGIILFGTIQGFLYNYTGICAGSLIAFAIAKNWGRPFLSVLFGENLLNKYENWTKEKKTFERFFAAAIFLPVAPDDFLCYLAGTTAMSWRRFVLIILTGKPFAIFLYSFLLDSVWNQLLIWIG</sequence>
<comment type="caution">
    <text evidence="6">Lacks conserved residue(s) required for the propagation of feature annotation.</text>
</comment>
<reference evidence="8" key="1">
    <citation type="journal article" date="2021" name="PeerJ">
        <title>Extensive microbial diversity within the chicken gut microbiome revealed by metagenomics and culture.</title>
        <authorList>
            <person name="Gilroy R."/>
            <person name="Ravi A."/>
            <person name="Getino M."/>
            <person name="Pursley I."/>
            <person name="Horton D.L."/>
            <person name="Alikhan N.F."/>
            <person name="Baker D."/>
            <person name="Gharbi K."/>
            <person name="Hall N."/>
            <person name="Watson M."/>
            <person name="Adriaenssens E.M."/>
            <person name="Foster-Nyarko E."/>
            <person name="Jarju S."/>
            <person name="Secka A."/>
            <person name="Antonio M."/>
            <person name="Oren A."/>
            <person name="Chaudhuri R.R."/>
            <person name="La Ragione R."/>
            <person name="Hildebrand F."/>
            <person name="Pallen M.J."/>
        </authorList>
    </citation>
    <scope>NUCLEOTIDE SEQUENCE</scope>
    <source>
        <strain evidence="8">ChiSjej1B19-8411</strain>
    </source>
</reference>
<keyword evidence="4 6" id="KW-1133">Transmembrane helix</keyword>
<feature type="domain" description="VTT" evidence="7">
    <location>
        <begin position="61"/>
        <end position="179"/>
    </location>
</feature>
<evidence type="ECO:0000256" key="3">
    <source>
        <dbReference type="ARBA" id="ARBA00022692"/>
    </source>
</evidence>
<comment type="subcellular location">
    <subcellularLocation>
        <location evidence="1 6">Cell membrane</location>
        <topology evidence="1 6">Multi-pass membrane protein</topology>
    </subcellularLocation>
</comment>
<evidence type="ECO:0000256" key="5">
    <source>
        <dbReference type="ARBA" id="ARBA00023136"/>
    </source>
</evidence>
<evidence type="ECO:0000256" key="4">
    <source>
        <dbReference type="ARBA" id="ARBA00022989"/>
    </source>
</evidence>
<organism evidence="8 9">
    <name type="scientific">Candidatus Blautia gallistercoris</name>
    <dbReference type="NCBI Taxonomy" id="2838490"/>
    <lineage>
        <taxon>Bacteria</taxon>
        <taxon>Bacillati</taxon>
        <taxon>Bacillota</taxon>
        <taxon>Clostridia</taxon>
        <taxon>Lachnospirales</taxon>
        <taxon>Lachnospiraceae</taxon>
        <taxon>Blautia</taxon>
    </lineage>
</organism>
<dbReference type="PANTHER" id="PTHR12677">
    <property type="entry name" value="GOLGI APPARATUS MEMBRANE PROTEIN TVP38-RELATED"/>
    <property type="match status" value="1"/>
</dbReference>
<proteinExistence type="inferred from homology"/>
<comment type="similarity">
    <text evidence="6">Belongs to the TVP38/TMEM64 family.</text>
</comment>
<dbReference type="Proteomes" id="UP000886817">
    <property type="component" value="Unassembled WGS sequence"/>
</dbReference>
<dbReference type="InterPro" id="IPR032816">
    <property type="entry name" value="VTT_dom"/>
</dbReference>
<protein>
    <recommendedName>
        <fullName evidence="6">TVP38/TMEM64 family membrane protein</fullName>
    </recommendedName>
</protein>
<keyword evidence="2 6" id="KW-1003">Cell membrane</keyword>
<gene>
    <name evidence="8" type="ORF">IAA45_06685</name>
</gene>
<dbReference type="AlphaFoldDB" id="A0A9D2B3Q7"/>
<dbReference type="GO" id="GO:0005886">
    <property type="term" value="C:plasma membrane"/>
    <property type="evidence" value="ECO:0007669"/>
    <property type="project" value="UniProtKB-SubCell"/>
</dbReference>
<evidence type="ECO:0000313" key="8">
    <source>
        <dbReference type="EMBL" id="HIX59381.1"/>
    </source>
</evidence>
<evidence type="ECO:0000259" key="7">
    <source>
        <dbReference type="Pfam" id="PF09335"/>
    </source>
</evidence>
<name>A0A9D2B3Q7_9FIRM</name>
<feature type="transmembrane region" description="Helical" evidence="6">
    <location>
        <begin position="47"/>
        <end position="73"/>
    </location>
</feature>
<accession>A0A9D2B3Q7</accession>
<reference evidence="8" key="2">
    <citation type="submission" date="2021-04" db="EMBL/GenBank/DDBJ databases">
        <authorList>
            <person name="Gilroy R."/>
        </authorList>
    </citation>
    <scope>NUCLEOTIDE SEQUENCE</scope>
    <source>
        <strain evidence="8">ChiSjej1B19-8411</strain>
    </source>
</reference>
<dbReference type="EMBL" id="DXEX01000146">
    <property type="protein sequence ID" value="HIX59381.1"/>
    <property type="molecule type" value="Genomic_DNA"/>
</dbReference>
<feature type="transmembrane region" description="Helical" evidence="6">
    <location>
        <begin position="159"/>
        <end position="178"/>
    </location>
</feature>
<evidence type="ECO:0000256" key="1">
    <source>
        <dbReference type="ARBA" id="ARBA00004651"/>
    </source>
</evidence>
<dbReference type="InterPro" id="IPR015414">
    <property type="entry name" value="TMEM64"/>
</dbReference>
<feature type="transmembrane region" description="Helical" evidence="6">
    <location>
        <begin position="130"/>
        <end position="150"/>
    </location>
</feature>
<evidence type="ECO:0000256" key="2">
    <source>
        <dbReference type="ARBA" id="ARBA00022475"/>
    </source>
</evidence>
<dbReference type="Pfam" id="PF09335">
    <property type="entry name" value="VTT_dom"/>
    <property type="match status" value="1"/>
</dbReference>
<comment type="caution">
    <text evidence="8">The sequence shown here is derived from an EMBL/GenBank/DDBJ whole genome shotgun (WGS) entry which is preliminary data.</text>
</comment>